<dbReference type="PROSITE" id="PS50088">
    <property type="entry name" value="ANK_REPEAT"/>
    <property type="match status" value="1"/>
</dbReference>
<dbReference type="InterPro" id="IPR036770">
    <property type="entry name" value="Ankyrin_rpt-contain_sf"/>
</dbReference>
<dbReference type="PANTHER" id="PTHR24198">
    <property type="entry name" value="ANKYRIN REPEAT AND PROTEIN KINASE DOMAIN-CONTAINING PROTEIN"/>
    <property type="match status" value="1"/>
</dbReference>
<accession>A0AAN8G0R6</accession>
<dbReference type="SMART" id="SM00248">
    <property type="entry name" value="ANK"/>
    <property type="match status" value="8"/>
</dbReference>
<evidence type="ECO:0000256" key="1">
    <source>
        <dbReference type="ARBA" id="ARBA00022737"/>
    </source>
</evidence>
<dbReference type="PANTHER" id="PTHR24198:SF165">
    <property type="entry name" value="ANKYRIN REPEAT-CONTAINING PROTEIN-RELATED"/>
    <property type="match status" value="1"/>
</dbReference>
<dbReference type="InterPro" id="IPR002110">
    <property type="entry name" value="Ankyrin_rpt"/>
</dbReference>
<evidence type="ECO:0000313" key="4">
    <source>
        <dbReference type="EMBL" id="KAK6165751.1"/>
    </source>
</evidence>
<dbReference type="EMBL" id="JAZGQO010000021">
    <property type="protein sequence ID" value="KAK6165751.1"/>
    <property type="molecule type" value="Genomic_DNA"/>
</dbReference>
<evidence type="ECO:0000256" key="3">
    <source>
        <dbReference type="PROSITE-ProRule" id="PRU00023"/>
    </source>
</evidence>
<gene>
    <name evidence="4" type="ORF">SNE40_022614</name>
</gene>
<dbReference type="Proteomes" id="UP001347796">
    <property type="component" value="Unassembled WGS sequence"/>
</dbReference>
<feature type="repeat" description="ANK" evidence="3">
    <location>
        <begin position="41"/>
        <end position="73"/>
    </location>
</feature>
<dbReference type="SUPFAM" id="SSF48403">
    <property type="entry name" value="Ankyrin repeat"/>
    <property type="match status" value="2"/>
</dbReference>
<reference evidence="4 5" key="1">
    <citation type="submission" date="2024-01" db="EMBL/GenBank/DDBJ databases">
        <title>The genome of the rayed Mediterranean limpet Patella caerulea (Linnaeus, 1758).</title>
        <authorList>
            <person name="Anh-Thu Weber A."/>
            <person name="Halstead-Nussloch G."/>
        </authorList>
    </citation>
    <scope>NUCLEOTIDE SEQUENCE [LARGE SCALE GENOMIC DNA]</scope>
    <source>
        <strain evidence="4">AATW-2023a</strain>
        <tissue evidence="4">Whole specimen</tissue>
    </source>
</reference>
<keyword evidence="5" id="KW-1185">Reference proteome</keyword>
<name>A0AAN8G0R6_PATCE</name>
<keyword evidence="1" id="KW-0677">Repeat</keyword>
<keyword evidence="2 3" id="KW-0040">ANK repeat</keyword>
<organism evidence="4 5">
    <name type="scientific">Patella caerulea</name>
    <name type="common">Rayed Mediterranean limpet</name>
    <dbReference type="NCBI Taxonomy" id="87958"/>
    <lineage>
        <taxon>Eukaryota</taxon>
        <taxon>Metazoa</taxon>
        <taxon>Spiralia</taxon>
        <taxon>Lophotrochozoa</taxon>
        <taxon>Mollusca</taxon>
        <taxon>Gastropoda</taxon>
        <taxon>Patellogastropoda</taxon>
        <taxon>Patelloidea</taxon>
        <taxon>Patellidae</taxon>
        <taxon>Patella</taxon>
    </lineage>
</organism>
<comment type="caution">
    <text evidence="4">The sequence shown here is derived from an EMBL/GenBank/DDBJ whole genome shotgun (WGS) entry which is preliminary data.</text>
</comment>
<evidence type="ECO:0000256" key="2">
    <source>
        <dbReference type="ARBA" id="ARBA00023043"/>
    </source>
</evidence>
<sequence length="697" mass="80147">MAGEMWELAATAMGKAIAAGNLAELKKLLEEKDAFLFKDRKGNTYLHYACTIYKPHTVNIVLASNIDINHQNKHGNTALHVSAMQSECCHVADLLMSGINPHLTNWEGKTAAELKHKNKYWLTVYNKYMPGIFEAVENRDTESIQKLLQCWTKPDCVRNGQTVRQYAAVLKYHDIVWMLDEQKATSDLLHGVLEVNYTKVCEALTKSKCNVNYINKASKKSHILQYAISLQDKTLVRLLCDAGADVNALVTVHHYYKGPLYFEALNTKLPEEILWKILKSGADIKLKDERGRNALIFALDKSNGRIPLSVIEYLIKKGAYIADRDETGVNIRDVARLARRKDIVDYIDKYYVKILRKSDIKMLEKLTVDGYDSIMIQHNSRDTFVFASGNETDDVLQFIDWLPEFEKLVLHLHKGLQTGSELHEIKEIFSICDSPPLLVNTKDKGGRSSVILAVLYDRLDVLEYLLGQPGVEIDSQDNCYRTAYHYACHLGKIGEEIRELLKNNHINTELVDNVQKKAEDYLNMESNEWILTKRETLYGMELELMCIDAYEELRQIIRSKNSGLHEFSEKLKYLHLPVSSFAQLLSPVVPDYHDLLFIAVDYNQPDIAKRLADQGSDLSRRELYKIRNKDGERCEKWLTADERARYLKLLDLADELLTKKNRQFEGRATLHCDDYNKLIRTLTKRKETLDLKPLHIC</sequence>
<dbReference type="AlphaFoldDB" id="A0AAN8G0R6"/>
<evidence type="ECO:0000313" key="5">
    <source>
        <dbReference type="Proteomes" id="UP001347796"/>
    </source>
</evidence>
<dbReference type="Gene3D" id="1.25.40.20">
    <property type="entry name" value="Ankyrin repeat-containing domain"/>
    <property type="match status" value="3"/>
</dbReference>
<dbReference type="Pfam" id="PF12796">
    <property type="entry name" value="Ank_2"/>
    <property type="match status" value="1"/>
</dbReference>
<protein>
    <submittedName>
        <fullName evidence="4">Uncharacterized protein</fullName>
    </submittedName>
</protein>
<proteinExistence type="predicted"/>